<accession>A0A7S4HPG6</accession>
<dbReference type="AlphaFoldDB" id="A0A7S4HPG6"/>
<gene>
    <name evidence="1" type="ORF">CPOL0286_LOCUS5282</name>
</gene>
<organism evidence="1">
    <name type="scientific">Prymnesium polylepis</name>
    <dbReference type="NCBI Taxonomy" id="72548"/>
    <lineage>
        <taxon>Eukaryota</taxon>
        <taxon>Haptista</taxon>
        <taxon>Haptophyta</taxon>
        <taxon>Prymnesiophyceae</taxon>
        <taxon>Prymnesiales</taxon>
        <taxon>Prymnesiaceae</taxon>
        <taxon>Prymnesium</taxon>
    </lineage>
</organism>
<sequence length="298" mass="30820">MLEAGDNVLICGDGPVMILAAKLAAIKGYSTTCALAPRSLTEAPKLVYTDAHPEGSLPLSFLPIAGPDADSVVIDECVANSKGLIVAFDREVTMPEGALKVFMPDGETALERVVTMSRYLNGAGMGFFASAAKVAANTEIWAAGGKQVDAYRAMEQMITSRAAQMNVGHTIIRAGTLKGGAVGDSLTGEGGGESSFLNTFFYTLGQQDVVNWRLLYDCDVLGVDLERGDTMPGPGVMAATTATSSKGGAGDSHRGAVATALVEALSAPEAVNSDFSVGAKQGRDFPTADEWKGLFAAA</sequence>
<reference evidence="1" key="1">
    <citation type="submission" date="2021-01" db="EMBL/GenBank/DDBJ databases">
        <authorList>
            <person name="Corre E."/>
            <person name="Pelletier E."/>
            <person name="Niang G."/>
            <person name="Scheremetjew M."/>
            <person name="Finn R."/>
            <person name="Kale V."/>
            <person name="Holt S."/>
            <person name="Cochrane G."/>
            <person name="Meng A."/>
            <person name="Brown T."/>
            <person name="Cohen L."/>
        </authorList>
    </citation>
    <scope>NUCLEOTIDE SEQUENCE</scope>
    <source>
        <strain evidence="1">UIO037</strain>
    </source>
</reference>
<dbReference type="EMBL" id="HBKO01011835">
    <property type="protein sequence ID" value="CAE2205378.1"/>
    <property type="molecule type" value="Transcribed_RNA"/>
</dbReference>
<protein>
    <submittedName>
        <fullName evidence="1">Uncharacterized protein</fullName>
    </submittedName>
</protein>
<proteinExistence type="predicted"/>
<evidence type="ECO:0000313" key="1">
    <source>
        <dbReference type="EMBL" id="CAE2205378.1"/>
    </source>
</evidence>
<name>A0A7S4HPG6_9EUKA</name>